<sequence>MSVNIESEARYVIVNKKARTVIDLSGTDNHSVSGWERHDGTNQQWETIRVEGGWHIKNVGNGKYLSLGGAGPNDNVSVVGSDDHYVWELIPDSEDQNGIRTCRIKVPDSWHNVDLTSHGNPNPGTPIAIWGQWEGPNQVWYFERDSEF</sequence>
<dbReference type="Pfam" id="PF14200">
    <property type="entry name" value="RicinB_lectin_2"/>
    <property type="match status" value="1"/>
</dbReference>
<protein>
    <recommendedName>
        <fullName evidence="1">Ricin B lectin domain-containing protein</fullName>
    </recommendedName>
</protein>
<dbReference type="SUPFAM" id="SSF50370">
    <property type="entry name" value="Ricin B-like lectins"/>
    <property type="match status" value="1"/>
</dbReference>
<reference evidence="2 3" key="1">
    <citation type="journal article" date="2018" name="Evol. Lett.">
        <title>Horizontal gene cluster transfer increased hallucinogenic mushroom diversity.</title>
        <authorList>
            <person name="Reynolds H.T."/>
            <person name="Vijayakumar V."/>
            <person name="Gluck-Thaler E."/>
            <person name="Korotkin H.B."/>
            <person name="Matheny P.B."/>
            <person name="Slot J.C."/>
        </authorList>
    </citation>
    <scope>NUCLEOTIDE SEQUENCE [LARGE SCALE GENOMIC DNA]</scope>
    <source>
        <strain evidence="2 3">2631</strain>
    </source>
</reference>
<dbReference type="CDD" id="cd23422">
    <property type="entry name" value="beta-trefoil_Ricin_MPL_CNL"/>
    <property type="match status" value="1"/>
</dbReference>
<evidence type="ECO:0000259" key="1">
    <source>
        <dbReference type="Pfam" id="PF14200"/>
    </source>
</evidence>
<proteinExistence type="predicted"/>
<accession>A0A409X5K6</accession>
<gene>
    <name evidence="2" type="ORF">CVT25_001683</name>
</gene>
<dbReference type="Gene3D" id="2.80.10.50">
    <property type="match status" value="1"/>
</dbReference>
<dbReference type="InterPro" id="IPR000772">
    <property type="entry name" value="Ricin_B_lectin"/>
</dbReference>
<dbReference type="InterPro" id="IPR035992">
    <property type="entry name" value="Ricin_B-like_lectins"/>
</dbReference>
<name>A0A409X5K6_PSICY</name>
<dbReference type="OrthoDB" id="2131701at2759"/>
<feature type="domain" description="Ricin B lectin" evidence="1">
    <location>
        <begin position="41"/>
        <end position="130"/>
    </location>
</feature>
<evidence type="ECO:0000313" key="2">
    <source>
        <dbReference type="EMBL" id="PPQ85984.1"/>
    </source>
</evidence>
<comment type="caution">
    <text evidence="2">The sequence shown here is derived from an EMBL/GenBank/DDBJ whole genome shotgun (WGS) entry which is preliminary data.</text>
</comment>
<keyword evidence="3" id="KW-1185">Reference proteome</keyword>
<dbReference type="InParanoid" id="A0A409X5K6"/>
<dbReference type="EMBL" id="NHYD01002585">
    <property type="protein sequence ID" value="PPQ85984.1"/>
    <property type="molecule type" value="Genomic_DNA"/>
</dbReference>
<evidence type="ECO:0000313" key="3">
    <source>
        <dbReference type="Proteomes" id="UP000283269"/>
    </source>
</evidence>
<dbReference type="Proteomes" id="UP000283269">
    <property type="component" value="Unassembled WGS sequence"/>
</dbReference>
<dbReference type="STRING" id="93625.A0A409X5K6"/>
<dbReference type="AlphaFoldDB" id="A0A409X5K6"/>
<organism evidence="2 3">
    <name type="scientific">Psilocybe cyanescens</name>
    <dbReference type="NCBI Taxonomy" id="93625"/>
    <lineage>
        <taxon>Eukaryota</taxon>
        <taxon>Fungi</taxon>
        <taxon>Dikarya</taxon>
        <taxon>Basidiomycota</taxon>
        <taxon>Agaricomycotina</taxon>
        <taxon>Agaricomycetes</taxon>
        <taxon>Agaricomycetidae</taxon>
        <taxon>Agaricales</taxon>
        <taxon>Agaricineae</taxon>
        <taxon>Strophariaceae</taxon>
        <taxon>Psilocybe</taxon>
    </lineage>
</organism>